<sequence length="191" mass="20471">MTKACASLIAVRQPSPTTPWIALLGAPHTGVEALAQALQQQITPGSVHIALHHPHLTHTPTTPQAASEAVALTLLMGLDQPCPADERAAQEARDAQLRTALAAASIPYRVVYGTGEQRTRNALIAIQKVVPQAYSTSARAALDTENAPRTARLRAWNCEKCSDPICEHRLFTALVEQRDTTPPPAVTPDRA</sequence>
<evidence type="ECO:0000313" key="1">
    <source>
        <dbReference type="EMBL" id="MDR6837027.1"/>
    </source>
</evidence>
<keyword evidence="1" id="KW-0808">Transferase</keyword>
<protein>
    <submittedName>
        <fullName evidence="1">Nicotinamide mononucleotide adenylyltransferase</fullName>
    </submittedName>
</protein>
<dbReference type="RefSeq" id="WP_209817093.1">
    <property type="nucleotide sequence ID" value="NZ_JAVDTS010000002.1"/>
</dbReference>
<keyword evidence="2" id="KW-1185">Reference proteome</keyword>
<evidence type="ECO:0000313" key="2">
    <source>
        <dbReference type="Proteomes" id="UP001249076"/>
    </source>
</evidence>
<comment type="caution">
    <text evidence="1">The sequence shown here is derived from an EMBL/GenBank/DDBJ whole genome shotgun (WGS) entry which is preliminary data.</text>
</comment>
<proteinExistence type="predicted"/>
<keyword evidence="1" id="KW-0548">Nucleotidyltransferase</keyword>
<dbReference type="EMBL" id="JAVDTS010000002">
    <property type="protein sequence ID" value="MDR6837027.1"/>
    <property type="molecule type" value="Genomic_DNA"/>
</dbReference>
<gene>
    <name evidence="1" type="ORF">J2W93_001855</name>
</gene>
<dbReference type="Proteomes" id="UP001249076">
    <property type="component" value="Unassembled WGS sequence"/>
</dbReference>
<accession>A0ABU1REM9</accession>
<reference evidence="1 2" key="1">
    <citation type="submission" date="2023-07" db="EMBL/GenBank/DDBJ databases">
        <title>Sorghum-associated microbial communities from plants grown in Nebraska, USA.</title>
        <authorList>
            <person name="Schachtman D."/>
        </authorList>
    </citation>
    <scope>NUCLEOTIDE SEQUENCE [LARGE SCALE GENOMIC DNA]</scope>
    <source>
        <strain evidence="1 2">BE105</strain>
    </source>
</reference>
<dbReference type="GO" id="GO:0016779">
    <property type="term" value="F:nucleotidyltransferase activity"/>
    <property type="evidence" value="ECO:0007669"/>
    <property type="project" value="UniProtKB-KW"/>
</dbReference>
<organism evidence="1 2">
    <name type="scientific">Acidovorax delafieldii</name>
    <name type="common">Pseudomonas delafieldii</name>
    <dbReference type="NCBI Taxonomy" id="47920"/>
    <lineage>
        <taxon>Bacteria</taxon>
        <taxon>Pseudomonadati</taxon>
        <taxon>Pseudomonadota</taxon>
        <taxon>Betaproteobacteria</taxon>
        <taxon>Burkholderiales</taxon>
        <taxon>Comamonadaceae</taxon>
        <taxon>Acidovorax</taxon>
    </lineage>
</organism>
<name>A0ABU1REM9_ACIDE</name>